<name>A0A4D7C760_9SPHN</name>
<protein>
    <submittedName>
        <fullName evidence="3">Xanthine dehydrogenase family protein molybdopterin-binding subunit</fullName>
    </submittedName>
</protein>
<proteinExistence type="predicted"/>
<dbReference type="InterPro" id="IPR037165">
    <property type="entry name" value="AldOxase/xan_DH_Mopterin-bd_sf"/>
</dbReference>
<dbReference type="AlphaFoldDB" id="A0A4D7C760"/>
<feature type="region of interest" description="Disordered" evidence="1">
    <location>
        <begin position="187"/>
        <end position="206"/>
    </location>
</feature>
<reference evidence="4" key="1">
    <citation type="submission" date="2019-04" db="EMBL/GenBank/DDBJ databases">
        <title>Complete genome sequence of Sphingomonas sp. W1-2-3.</title>
        <authorList>
            <person name="Im W.T."/>
        </authorList>
    </citation>
    <scope>NUCLEOTIDE SEQUENCE [LARGE SCALE GENOMIC DNA]</scope>
    <source>
        <strain evidence="4">W1-2-3</strain>
    </source>
</reference>
<dbReference type="PANTHER" id="PTHR47495">
    <property type="entry name" value="ALDEHYDE DEHYDROGENASE"/>
    <property type="match status" value="1"/>
</dbReference>
<feature type="compositionally biased region" description="Low complexity" evidence="1">
    <location>
        <begin position="46"/>
        <end position="69"/>
    </location>
</feature>
<dbReference type="KEGG" id="hgn:E6W36_09925"/>
<dbReference type="Gene3D" id="3.30.365.10">
    <property type="entry name" value="Aldehyde oxidase/xanthine dehydrogenase, molybdopterin binding domain"/>
    <property type="match status" value="1"/>
</dbReference>
<evidence type="ECO:0000259" key="2">
    <source>
        <dbReference type="Pfam" id="PF20256"/>
    </source>
</evidence>
<accession>A0A4D7C760</accession>
<evidence type="ECO:0000313" key="4">
    <source>
        <dbReference type="Proteomes" id="UP000298714"/>
    </source>
</evidence>
<dbReference type="Pfam" id="PF20256">
    <property type="entry name" value="MoCoBD_2"/>
    <property type="match status" value="1"/>
</dbReference>
<dbReference type="SUPFAM" id="SSF56003">
    <property type="entry name" value="Molybdenum cofactor-binding domain"/>
    <property type="match status" value="1"/>
</dbReference>
<dbReference type="PANTHER" id="PTHR47495:SF2">
    <property type="entry name" value="ALDEHYDE DEHYDROGENASE"/>
    <property type="match status" value="1"/>
</dbReference>
<evidence type="ECO:0000256" key="1">
    <source>
        <dbReference type="SAM" id="MobiDB-lite"/>
    </source>
</evidence>
<dbReference type="EMBL" id="CP039704">
    <property type="protein sequence ID" value="QCI79735.1"/>
    <property type="molecule type" value="Genomic_DNA"/>
</dbReference>
<feature type="domain" description="Aldehyde oxidase/xanthine dehydrogenase second molybdopterin binding" evidence="2">
    <location>
        <begin position="89"/>
        <end position="169"/>
    </location>
</feature>
<organism evidence="3 4">
    <name type="scientific">Hankyongella ginsenosidimutans</name>
    <dbReference type="NCBI Taxonomy" id="1763828"/>
    <lineage>
        <taxon>Bacteria</taxon>
        <taxon>Pseudomonadati</taxon>
        <taxon>Pseudomonadota</taxon>
        <taxon>Alphaproteobacteria</taxon>
        <taxon>Sphingomonadales</taxon>
        <taxon>Sphingomonadaceae</taxon>
        <taxon>Hankyongella</taxon>
    </lineage>
</organism>
<keyword evidence="4" id="KW-1185">Reference proteome</keyword>
<gene>
    <name evidence="3" type="ORF">E6W36_09925</name>
</gene>
<feature type="region of interest" description="Disordered" evidence="1">
    <location>
        <begin position="22"/>
        <end position="69"/>
    </location>
</feature>
<evidence type="ECO:0000313" key="3">
    <source>
        <dbReference type="EMBL" id="QCI79735.1"/>
    </source>
</evidence>
<dbReference type="Proteomes" id="UP000298714">
    <property type="component" value="Chromosome"/>
</dbReference>
<dbReference type="GO" id="GO:0016491">
    <property type="term" value="F:oxidoreductase activity"/>
    <property type="evidence" value="ECO:0007669"/>
    <property type="project" value="InterPro"/>
</dbReference>
<dbReference type="InterPro" id="IPR046867">
    <property type="entry name" value="AldOxase/xan_DH_MoCoBD2"/>
</dbReference>
<feature type="compositionally biased region" description="Basic residues" evidence="1">
    <location>
        <begin position="22"/>
        <end position="34"/>
    </location>
</feature>
<dbReference type="InterPro" id="IPR052516">
    <property type="entry name" value="N-heterocyclic_Hydroxylase"/>
</dbReference>
<sequence length="228" mass="23629">MRRWRISTCRCAPALRARPNRWRRRSCARARRTGSARAGGPGGVPAGAPAAGHAGAPCAGDGARQGPVPAGRARRRARAGVALHCGYGSIAAAVLEVELQGQRPPRLLRATLAVDCGDIIHPDIVRAQMTGGFLYGLSDALYGHVSYRDGHVTSLNFDRYPLLALAEAPPVTVVLLANSSSPGGIGELATPLAAPRSPTPSPAPAAAAAAPCRLRGEVLSLRCMKGDI</sequence>